<accession>A0A2H3JQ57</accession>
<name>A0A2H3JQ57_WOLCO</name>
<evidence type="ECO:0000256" key="1">
    <source>
        <dbReference type="SAM" id="MobiDB-lite"/>
    </source>
</evidence>
<keyword evidence="3" id="KW-1185">Reference proteome</keyword>
<protein>
    <submittedName>
        <fullName evidence="2">Uncharacterized protein</fullName>
    </submittedName>
</protein>
<dbReference type="Proteomes" id="UP000218811">
    <property type="component" value="Unassembled WGS sequence"/>
</dbReference>
<dbReference type="AlphaFoldDB" id="A0A2H3JQ57"/>
<feature type="region of interest" description="Disordered" evidence="1">
    <location>
        <begin position="1"/>
        <end position="26"/>
    </location>
</feature>
<proteinExistence type="predicted"/>
<gene>
    <name evidence="2" type="ORF">WOLCODRAFT_26467</name>
</gene>
<evidence type="ECO:0000313" key="2">
    <source>
        <dbReference type="EMBL" id="PCH44041.1"/>
    </source>
</evidence>
<sequence>MALDRAWRMDTGGDPTERGPAPLRPPFGRFLVTRSHHSPLSHGALASCLCIRLPGAAHN</sequence>
<dbReference type="EMBL" id="KB468157">
    <property type="protein sequence ID" value="PCH44041.1"/>
    <property type="molecule type" value="Genomic_DNA"/>
</dbReference>
<evidence type="ECO:0000313" key="3">
    <source>
        <dbReference type="Proteomes" id="UP000218811"/>
    </source>
</evidence>
<organism evidence="2 3">
    <name type="scientific">Wolfiporia cocos (strain MD-104)</name>
    <name type="common">Brown rot fungus</name>
    <dbReference type="NCBI Taxonomy" id="742152"/>
    <lineage>
        <taxon>Eukaryota</taxon>
        <taxon>Fungi</taxon>
        <taxon>Dikarya</taxon>
        <taxon>Basidiomycota</taxon>
        <taxon>Agaricomycotina</taxon>
        <taxon>Agaricomycetes</taxon>
        <taxon>Polyporales</taxon>
        <taxon>Phaeolaceae</taxon>
        <taxon>Wolfiporia</taxon>
    </lineage>
</organism>
<reference evidence="2 3" key="1">
    <citation type="journal article" date="2012" name="Science">
        <title>The Paleozoic origin of enzymatic lignin decomposition reconstructed from 31 fungal genomes.</title>
        <authorList>
            <person name="Floudas D."/>
            <person name="Binder M."/>
            <person name="Riley R."/>
            <person name="Barry K."/>
            <person name="Blanchette R.A."/>
            <person name="Henrissat B."/>
            <person name="Martinez A.T."/>
            <person name="Otillar R."/>
            <person name="Spatafora J.W."/>
            <person name="Yadav J.S."/>
            <person name="Aerts A."/>
            <person name="Benoit I."/>
            <person name="Boyd A."/>
            <person name="Carlson A."/>
            <person name="Copeland A."/>
            <person name="Coutinho P.M."/>
            <person name="de Vries R.P."/>
            <person name="Ferreira P."/>
            <person name="Findley K."/>
            <person name="Foster B."/>
            <person name="Gaskell J."/>
            <person name="Glotzer D."/>
            <person name="Gorecki P."/>
            <person name="Heitman J."/>
            <person name="Hesse C."/>
            <person name="Hori C."/>
            <person name="Igarashi K."/>
            <person name="Jurgens J.A."/>
            <person name="Kallen N."/>
            <person name="Kersten P."/>
            <person name="Kohler A."/>
            <person name="Kuees U."/>
            <person name="Kumar T.K.A."/>
            <person name="Kuo A."/>
            <person name="LaButti K."/>
            <person name="Larrondo L.F."/>
            <person name="Lindquist E."/>
            <person name="Ling A."/>
            <person name="Lombard V."/>
            <person name="Lucas S."/>
            <person name="Lundell T."/>
            <person name="Martin R."/>
            <person name="McLaughlin D.J."/>
            <person name="Morgenstern I."/>
            <person name="Morin E."/>
            <person name="Murat C."/>
            <person name="Nagy L.G."/>
            <person name="Nolan M."/>
            <person name="Ohm R.A."/>
            <person name="Patyshakuliyeva A."/>
            <person name="Rokas A."/>
            <person name="Ruiz-Duenas F.J."/>
            <person name="Sabat G."/>
            <person name="Salamov A."/>
            <person name="Samejima M."/>
            <person name="Schmutz J."/>
            <person name="Slot J.C."/>
            <person name="St John F."/>
            <person name="Stenlid J."/>
            <person name="Sun H."/>
            <person name="Sun S."/>
            <person name="Syed K."/>
            <person name="Tsang A."/>
            <person name="Wiebenga A."/>
            <person name="Young D."/>
            <person name="Pisabarro A."/>
            <person name="Eastwood D.C."/>
            <person name="Martin F."/>
            <person name="Cullen D."/>
            <person name="Grigoriev I.V."/>
            <person name="Hibbett D.S."/>
        </authorList>
    </citation>
    <scope>NUCLEOTIDE SEQUENCE [LARGE SCALE GENOMIC DNA]</scope>
    <source>
        <strain evidence="2 3">MD-104</strain>
    </source>
</reference>